<dbReference type="InterPro" id="IPR013783">
    <property type="entry name" value="Ig-like_fold"/>
</dbReference>
<dbReference type="Proteomes" id="UP000515129">
    <property type="component" value="Chromosome 22"/>
</dbReference>
<dbReference type="Gene3D" id="2.60.40.10">
    <property type="entry name" value="Immunoglobulins"/>
    <property type="match status" value="2"/>
</dbReference>
<reference evidence="5" key="1">
    <citation type="submission" date="2025-08" db="UniProtKB">
        <authorList>
            <consortium name="RefSeq"/>
        </authorList>
    </citation>
    <scope>IDENTIFICATION</scope>
    <source>
        <strain evidence="5">Wakin</strain>
        <tissue evidence="5">Muscle</tissue>
    </source>
</reference>
<dbReference type="PANTHER" id="PTHR21063:SF4">
    <property type="entry name" value="CD48 ANTIGEN-RELATED"/>
    <property type="match status" value="1"/>
</dbReference>
<accession>A0A6P6J367</accession>
<protein>
    <submittedName>
        <fullName evidence="5">Uncharacterized protein LOC113040419</fullName>
    </submittedName>
</protein>
<evidence type="ECO:0000256" key="2">
    <source>
        <dbReference type="SAM" id="SignalP"/>
    </source>
</evidence>
<keyword evidence="1" id="KW-0472">Membrane</keyword>
<evidence type="ECO:0000313" key="5">
    <source>
        <dbReference type="RefSeq" id="XP_026054556.1"/>
    </source>
</evidence>
<feature type="domain" description="Immunoglobulin" evidence="3">
    <location>
        <begin position="42"/>
        <end position="144"/>
    </location>
</feature>
<sequence length="294" mass="32875">MLESQLIICIIHSESTHLYSSRMLLLFHTLLLLDGLFAAETVETVTGIEGDSVTLYTNLAEIQNDDTILWLFGPKDSVISQITRKQDLTSFFVTDGVRFRDRLQVNQKTGSLTIRNTRIRHMGQYKLSISRKNTTTKIFDVIVIGVAGETDGVKSMSVMEGESIILRNDFSEVQRDDLIVWRFGDKGVLLAKFDVENNDTSLNNADEIFRDRLKLDRNGSLTIEKTRTTDSGLYELQIRGRASSQRFLVSVSDSDPSPGLIAAIVVALVSAAVASSVVVYCCCKKKKWVPQENN</sequence>
<dbReference type="OrthoDB" id="8911248at2759"/>
<dbReference type="RefSeq" id="XP_026054556.1">
    <property type="nucleotide sequence ID" value="XM_026198771.1"/>
</dbReference>
<keyword evidence="1" id="KW-1133">Transmembrane helix</keyword>
<dbReference type="InterPro" id="IPR036179">
    <property type="entry name" value="Ig-like_dom_sf"/>
</dbReference>
<feature type="transmembrane region" description="Helical" evidence="1">
    <location>
        <begin position="260"/>
        <end position="283"/>
    </location>
</feature>
<dbReference type="GeneID" id="113040419"/>
<keyword evidence="4" id="KW-1185">Reference proteome</keyword>
<proteinExistence type="predicted"/>
<organism evidence="4 5">
    <name type="scientific">Carassius auratus</name>
    <name type="common">Goldfish</name>
    <dbReference type="NCBI Taxonomy" id="7957"/>
    <lineage>
        <taxon>Eukaryota</taxon>
        <taxon>Metazoa</taxon>
        <taxon>Chordata</taxon>
        <taxon>Craniata</taxon>
        <taxon>Vertebrata</taxon>
        <taxon>Euteleostomi</taxon>
        <taxon>Actinopterygii</taxon>
        <taxon>Neopterygii</taxon>
        <taxon>Teleostei</taxon>
        <taxon>Ostariophysi</taxon>
        <taxon>Cypriniformes</taxon>
        <taxon>Cyprinidae</taxon>
        <taxon>Cyprininae</taxon>
        <taxon>Carassius</taxon>
    </lineage>
</organism>
<dbReference type="InterPro" id="IPR003599">
    <property type="entry name" value="Ig_sub"/>
</dbReference>
<feature type="signal peptide" evidence="2">
    <location>
        <begin position="1"/>
        <end position="38"/>
    </location>
</feature>
<feature type="chain" id="PRO_5027879286" evidence="2">
    <location>
        <begin position="39"/>
        <end position="294"/>
    </location>
</feature>
<dbReference type="SUPFAM" id="SSF48726">
    <property type="entry name" value="Immunoglobulin"/>
    <property type="match status" value="2"/>
</dbReference>
<name>A0A6P6J367_CARAU</name>
<dbReference type="PANTHER" id="PTHR21063">
    <property type="entry name" value="LFA-3"/>
    <property type="match status" value="1"/>
</dbReference>
<gene>
    <name evidence="5" type="primary">LOC113040419</name>
</gene>
<dbReference type="InterPro" id="IPR013106">
    <property type="entry name" value="Ig_V-set"/>
</dbReference>
<dbReference type="AlphaFoldDB" id="A0A6P6J367"/>
<evidence type="ECO:0000313" key="4">
    <source>
        <dbReference type="Proteomes" id="UP000515129"/>
    </source>
</evidence>
<evidence type="ECO:0000259" key="3">
    <source>
        <dbReference type="SMART" id="SM00409"/>
    </source>
</evidence>
<keyword evidence="1" id="KW-0812">Transmembrane</keyword>
<feature type="domain" description="Immunoglobulin" evidence="3">
    <location>
        <begin position="153"/>
        <end position="252"/>
    </location>
</feature>
<dbReference type="SMART" id="SM00409">
    <property type="entry name" value="IG"/>
    <property type="match status" value="2"/>
</dbReference>
<dbReference type="Pfam" id="PF07686">
    <property type="entry name" value="V-set"/>
    <property type="match status" value="1"/>
</dbReference>
<keyword evidence="2" id="KW-0732">Signal</keyword>
<evidence type="ECO:0000256" key="1">
    <source>
        <dbReference type="SAM" id="Phobius"/>
    </source>
</evidence>
<dbReference type="KEGG" id="caua:113040419"/>